<proteinExistence type="inferred from homology"/>
<feature type="signal peptide" evidence="3">
    <location>
        <begin position="1"/>
        <end position="24"/>
    </location>
</feature>
<evidence type="ECO:0000313" key="5">
    <source>
        <dbReference type="EMBL" id="BBY30478.1"/>
    </source>
</evidence>
<dbReference type="InterPro" id="IPR058644">
    <property type="entry name" value="Mtb12-like_C"/>
</dbReference>
<sequence>MRRTPTAVLSAVTFVAAFGLSGCAPDAASPEPDATRALATPSAVAPEATPLPAPEALTAVVLALADPSVPPERKVGLIQYGTAEDRPVLQNFADALAANGYAPLTVQAGDIAWAPQPGDVSATMTLGAAESSLPPFVYPMEFSPSRDGWQLARRSADQLLPLVSSPAPPG</sequence>
<name>A0A7I7QVV7_9MYCO</name>
<keyword evidence="5" id="KW-0449">Lipoprotein</keyword>
<evidence type="ECO:0000313" key="6">
    <source>
        <dbReference type="Proteomes" id="UP000467193"/>
    </source>
</evidence>
<organism evidence="5 6">
    <name type="scientific">Mycolicibacterium sediminis</name>
    <dbReference type="NCBI Taxonomy" id="1286180"/>
    <lineage>
        <taxon>Bacteria</taxon>
        <taxon>Bacillati</taxon>
        <taxon>Actinomycetota</taxon>
        <taxon>Actinomycetes</taxon>
        <taxon>Mycobacteriales</taxon>
        <taxon>Mycobacteriaceae</taxon>
        <taxon>Mycolicibacterium</taxon>
    </lineage>
</organism>
<dbReference type="Proteomes" id="UP000467193">
    <property type="component" value="Chromosome"/>
</dbReference>
<dbReference type="KEGG" id="msei:MSEDJ_45740"/>
<accession>A0A7I7QVV7</accession>
<reference evidence="5 6" key="1">
    <citation type="journal article" date="2019" name="Emerg. Microbes Infect.">
        <title>Comprehensive subspecies identification of 175 nontuberculous mycobacteria species based on 7547 genomic profiles.</title>
        <authorList>
            <person name="Matsumoto Y."/>
            <person name="Kinjo T."/>
            <person name="Motooka D."/>
            <person name="Nabeya D."/>
            <person name="Jung N."/>
            <person name="Uechi K."/>
            <person name="Horii T."/>
            <person name="Iida T."/>
            <person name="Fujita J."/>
            <person name="Nakamura S."/>
        </authorList>
    </citation>
    <scope>NUCLEOTIDE SEQUENCE [LARGE SCALE GENOMIC DNA]</scope>
    <source>
        <strain evidence="5 6">JCM 17899</strain>
    </source>
</reference>
<evidence type="ECO:0000256" key="3">
    <source>
        <dbReference type="SAM" id="SignalP"/>
    </source>
</evidence>
<keyword evidence="1 3" id="KW-0732">Signal</keyword>
<dbReference type="AlphaFoldDB" id="A0A7I7QVV7"/>
<evidence type="ECO:0000259" key="4">
    <source>
        <dbReference type="Pfam" id="PF26580"/>
    </source>
</evidence>
<dbReference type="PROSITE" id="PS51257">
    <property type="entry name" value="PROKAR_LIPOPROTEIN"/>
    <property type="match status" value="1"/>
</dbReference>
<gene>
    <name evidence="5" type="primary">lppK</name>
    <name evidence="5" type="ORF">MSEDJ_45740</name>
</gene>
<dbReference type="EMBL" id="AP022588">
    <property type="protein sequence ID" value="BBY30478.1"/>
    <property type="molecule type" value="Genomic_DNA"/>
</dbReference>
<keyword evidence="6" id="KW-1185">Reference proteome</keyword>
<feature type="chain" id="PRO_5038583986" evidence="3">
    <location>
        <begin position="25"/>
        <end position="170"/>
    </location>
</feature>
<feature type="domain" description="Low molecular weight antigen MTB12-like C-terminal" evidence="4">
    <location>
        <begin position="50"/>
        <end position="165"/>
    </location>
</feature>
<comment type="similarity">
    <text evidence="2">Belongs to the MTB12 family.</text>
</comment>
<dbReference type="Pfam" id="PF26580">
    <property type="entry name" value="Mtb12_C"/>
    <property type="match status" value="1"/>
</dbReference>
<evidence type="ECO:0000256" key="1">
    <source>
        <dbReference type="ARBA" id="ARBA00022729"/>
    </source>
</evidence>
<protein>
    <submittedName>
        <fullName evidence="5">Putative lipoprotein LppK</fullName>
    </submittedName>
</protein>
<evidence type="ECO:0000256" key="2">
    <source>
        <dbReference type="ARBA" id="ARBA00093774"/>
    </source>
</evidence>